<dbReference type="Proteomes" id="UP000694843">
    <property type="component" value="Unplaced"/>
</dbReference>
<keyword evidence="2" id="KW-1185">Reference proteome</keyword>
<dbReference type="GeneID" id="108664572"/>
<evidence type="ECO:0000313" key="3">
    <source>
        <dbReference type="RefSeq" id="XP_018006674.2"/>
    </source>
</evidence>
<accession>A0A8B7N0C4</accession>
<feature type="chain" id="PRO_5036857893" evidence="1">
    <location>
        <begin position="17"/>
        <end position="142"/>
    </location>
</feature>
<evidence type="ECO:0000313" key="2">
    <source>
        <dbReference type="Proteomes" id="UP000694843"/>
    </source>
</evidence>
<reference evidence="3" key="1">
    <citation type="submission" date="2025-08" db="UniProtKB">
        <authorList>
            <consortium name="RefSeq"/>
        </authorList>
    </citation>
    <scope>IDENTIFICATION</scope>
    <source>
        <tissue evidence="3">Whole organism</tissue>
    </source>
</reference>
<organism evidence="2 3">
    <name type="scientific">Hyalella azteca</name>
    <name type="common">Amphipod</name>
    <dbReference type="NCBI Taxonomy" id="294128"/>
    <lineage>
        <taxon>Eukaryota</taxon>
        <taxon>Metazoa</taxon>
        <taxon>Ecdysozoa</taxon>
        <taxon>Arthropoda</taxon>
        <taxon>Crustacea</taxon>
        <taxon>Multicrustacea</taxon>
        <taxon>Malacostraca</taxon>
        <taxon>Eumalacostraca</taxon>
        <taxon>Peracarida</taxon>
        <taxon>Amphipoda</taxon>
        <taxon>Senticaudata</taxon>
        <taxon>Talitrida</taxon>
        <taxon>Talitroidea</taxon>
        <taxon>Hyalellidae</taxon>
        <taxon>Hyalella</taxon>
    </lineage>
</organism>
<name>A0A8B7N0C4_HYAAZ</name>
<proteinExistence type="predicted"/>
<protein>
    <submittedName>
        <fullName evidence="3">Uncharacterized protein LOC108664572</fullName>
    </submittedName>
</protein>
<keyword evidence="1" id="KW-0732">Signal</keyword>
<evidence type="ECO:0000256" key="1">
    <source>
        <dbReference type="SAM" id="SignalP"/>
    </source>
</evidence>
<dbReference type="AlphaFoldDB" id="A0A8B7N0C4"/>
<sequence>MLQHLLLVLGLGRALAARQFDTLPNYRIPANAVSSTMDAATSCQCLSQCLVQPTCLGATFGPGYAGENKKQQKLVCHFTFSLVPQELLVLSQGSASSGSAYVTYLLKIKDYIDPNKYNKLILAETELHSTEDDQEDNDEDDK</sequence>
<dbReference type="RefSeq" id="XP_018006674.2">
    <property type="nucleotide sequence ID" value="XM_018151185.2"/>
</dbReference>
<gene>
    <name evidence="3" type="primary">LOC108664572</name>
</gene>
<feature type="signal peptide" evidence="1">
    <location>
        <begin position="1"/>
        <end position="16"/>
    </location>
</feature>
<dbReference type="KEGG" id="hazt:108664572"/>